<name>A0A9P3T8Y8_KLUIN</name>
<protein>
    <submittedName>
        <fullName evidence="2">Uncharacterized protein</fullName>
    </submittedName>
</protein>
<dbReference type="RefSeq" id="WP_047370201.1">
    <property type="nucleotide sequence ID" value="NZ_CABMNU010000005.1"/>
</dbReference>
<keyword evidence="1" id="KW-0812">Transmembrane</keyword>
<reference evidence="2" key="1">
    <citation type="journal article" date="2018" name="Genome Biol.">
        <title>SKESA: strategic k-mer extension for scrupulous assemblies.</title>
        <authorList>
            <person name="Souvorov A."/>
            <person name="Agarwala R."/>
            <person name="Lipman D.J."/>
        </authorList>
    </citation>
    <scope>NUCLEOTIDE SEQUENCE</scope>
    <source>
        <strain evidence="2">CAVp300</strain>
    </source>
</reference>
<sequence length="95" mass="10752">MPEYCFFKKDKQIVVLKKSEEQRAVELTEQGYEKQFEEVIAANETQALARFADIRKEKEIDQHNFMAGAIAMPLIGIVTAAATSLLTKKKDTSKT</sequence>
<dbReference type="EMBL" id="DACSUM010000027">
    <property type="protein sequence ID" value="HAT3582944.1"/>
    <property type="molecule type" value="Genomic_DNA"/>
</dbReference>
<dbReference type="AlphaFoldDB" id="A0A9P3T8Y8"/>
<gene>
    <name evidence="2" type="ORF">I8531_003271</name>
</gene>
<feature type="transmembrane region" description="Helical" evidence="1">
    <location>
        <begin position="65"/>
        <end position="86"/>
    </location>
</feature>
<evidence type="ECO:0000313" key="3">
    <source>
        <dbReference type="Proteomes" id="UP000867740"/>
    </source>
</evidence>
<organism evidence="2 3">
    <name type="scientific">Kluyvera intermedia</name>
    <name type="common">Enterobacter intermedius</name>
    <dbReference type="NCBI Taxonomy" id="61648"/>
    <lineage>
        <taxon>Bacteria</taxon>
        <taxon>Pseudomonadati</taxon>
        <taxon>Pseudomonadota</taxon>
        <taxon>Gammaproteobacteria</taxon>
        <taxon>Enterobacterales</taxon>
        <taxon>Enterobacteriaceae</taxon>
        <taxon>Kluyvera</taxon>
    </lineage>
</organism>
<dbReference type="Proteomes" id="UP000867740">
    <property type="component" value="Unassembled WGS sequence"/>
</dbReference>
<evidence type="ECO:0000256" key="1">
    <source>
        <dbReference type="SAM" id="Phobius"/>
    </source>
</evidence>
<reference evidence="2" key="2">
    <citation type="submission" date="2020-10" db="EMBL/GenBank/DDBJ databases">
        <authorList>
            <consortium name="NCBI Pathogen Detection Project"/>
        </authorList>
    </citation>
    <scope>NUCLEOTIDE SEQUENCE</scope>
    <source>
        <strain evidence="2">CAVp300</strain>
    </source>
</reference>
<keyword evidence="1" id="KW-1133">Transmembrane helix</keyword>
<proteinExistence type="predicted"/>
<evidence type="ECO:0000313" key="2">
    <source>
        <dbReference type="EMBL" id="HAT3582944.1"/>
    </source>
</evidence>
<accession>A0A9P3T8Y8</accession>
<comment type="caution">
    <text evidence="2">The sequence shown here is derived from an EMBL/GenBank/DDBJ whole genome shotgun (WGS) entry which is preliminary data.</text>
</comment>
<keyword evidence="1" id="KW-0472">Membrane</keyword>